<dbReference type="InterPro" id="IPR031107">
    <property type="entry name" value="Small_HSP"/>
</dbReference>
<keyword evidence="1" id="KW-0346">Stress response</keyword>
<feature type="domain" description="SHSP" evidence="4">
    <location>
        <begin position="45"/>
        <end position="166"/>
    </location>
</feature>
<dbReference type="InterPro" id="IPR002068">
    <property type="entry name" value="A-crystallin/Hsp20_dom"/>
</dbReference>
<dbReference type="RefSeq" id="XP_044548896.1">
    <property type="nucleotide sequence ID" value="XM_044694206.1"/>
</dbReference>
<evidence type="ECO:0000313" key="6">
    <source>
        <dbReference type="Proteomes" id="UP000816034"/>
    </source>
</evidence>
<evidence type="ECO:0000313" key="5">
    <source>
        <dbReference type="EMBL" id="KAG2383217.1"/>
    </source>
</evidence>
<dbReference type="Gene3D" id="2.60.40.790">
    <property type="match status" value="1"/>
</dbReference>
<sequence length="167" mass="19346">MSLIKRLFGSPQHHHTFRPIRSRNPLYNFLSSFTDNDILQPLVHSPFSTFNSPLVDVKESPTQFELIADVPGFKKENIHCTIDEESKTLILKGEKEESKQDKDSEYILHERFNVGFSRQFDIPDNVKIDEIKASIKDGQLKLIIPKSENYEPQPVHSDQVKNIQIEE</sequence>
<dbReference type="SUPFAM" id="SSF49764">
    <property type="entry name" value="HSP20-like chaperones"/>
    <property type="match status" value="1"/>
</dbReference>
<evidence type="ECO:0000256" key="1">
    <source>
        <dbReference type="ARBA" id="ARBA00023016"/>
    </source>
</evidence>
<gene>
    <name evidence="5" type="ORF">C9374_004554</name>
</gene>
<dbReference type="EMBL" id="PYSW02000021">
    <property type="protein sequence ID" value="KAG2383217.1"/>
    <property type="molecule type" value="Genomic_DNA"/>
</dbReference>
<evidence type="ECO:0000256" key="2">
    <source>
        <dbReference type="PROSITE-ProRule" id="PRU00285"/>
    </source>
</evidence>
<dbReference type="Pfam" id="PF00011">
    <property type="entry name" value="HSP20"/>
    <property type="match status" value="1"/>
</dbReference>
<name>A0AA88GRH8_NAELO</name>
<dbReference type="InterPro" id="IPR008978">
    <property type="entry name" value="HSP20-like_chaperone"/>
</dbReference>
<comment type="caution">
    <text evidence="5">The sequence shown here is derived from an EMBL/GenBank/DDBJ whole genome shotgun (WGS) entry which is preliminary data.</text>
</comment>
<evidence type="ECO:0000256" key="3">
    <source>
        <dbReference type="RuleBase" id="RU003616"/>
    </source>
</evidence>
<protein>
    <recommendedName>
        <fullName evidence="4">SHSP domain-containing protein</fullName>
    </recommendedName>
</protein>
<reference evidence="5 6" key="1">
    <citation type="journal article" date="2018" name="BMC Genomics">
        <title>The genome of Naegleria lovaniensis, the basis for a comparative approach to unravel pathogenicity factors of the human pathogenic amoeba N. fowleri.</title>
        <authorList>
            <person name="Liechti N."/>
            <person name="Schurch N."/>
            <person name="Bruggmann R."/>
            <person name="Wittwer M."/>
        </authorList>
    </citation>
    <scope>NUCLEOTIDE SEQUENCE [LARGE SCALE GENOMIC DNA]</scope>
    <source>
        <strain evidence="5 6">ATCC 30569</strain>
    </source>
</reference>
<dbReference type="AlphaFoldDB" id="A0AA88GRH8"/>
<evidence type="ECO:0000259" key="4">
    <source>
        <dbReference type="PROSITE" id="PS01031"/>
    </source>
</evidence>
<dbReference type="Proteomes" id="UP000816034">
    <property type="component" value="Unassembled WGS sequence"/>
</dbReference>
<organism evidence="5 6">
    <name type="scientific">Naegleria lovaniensis</name>
    <name type="common">Amoeba</name>
    <dbReference type="NCBI Taxonomy" id="51637"/>
    <lineage>
        <taxon>Eukaryota</taxon>
        <taxon>Discoba</taxon>
        <taxon>Heterolobosea</taxon>
        <taxon>Tetramitia</taxon>
        <taxon>Eutetramitia</taxon>
        <taxon>Vahlkampfiidae</taxon>
        <taxon>Naegleria</taxon>
    </lineage>
</organism>
<accession>A0AA88GRH8</accession>
<dbReference type="CDD" id="cd06464">
    <property type="entry name" value="ACD_sHsps-like"/>
    <property type="match status" value="1"/>
</dbReference>
<dbReference type="PROSITE" id="PS01031">
    <property type="entry name" value="SHSP"/>
    <property type="match status" value="1"/>
</dbReference>
<proteinExistence type="inferred from homology"/>
<comment type="similarity">
    <text evidence="2 3">Belongs to the small heat shock protein (HSP20) family.</text>
</comment>
<dbReference type="PANTHER" id="PTHR11527">
    <property type="entry name" value="HEAT-SHOCK PROTEIN 20 FAMILY MEMBER"/>
    <property type="match status" value="1"/>
</dbReference>
<dbReference type="GeneID" id="68097009"/>
<keyword evidence="6" id="KW-1185">Reference proteome</keyword>